<evidence type="ECO:0000256" key="3">
    <source>
        <dbReference type="ARBA" id="ARBA00023125"/>
    </source>
</evidence>
<evidence type="ECO:0000256" key="1">
    <source>
        <dbReference type="ARBA" id="ARBA00009437"/>
    </source>
</evidence>
<dbReference type="Proteomes" id="UP000321248">
    <property type="component" value="Unassembled WGS sequence"/>
</dbReference>
<evidence type="ECO:0000256" key="2">
    <source>
        <dbReference type="ARBA" id="ARBA00023015"/>
    </source>
</evidence>
<gene>
    <name evidence="6" type="ORF">FU658_10405</name>
</gene>
<organism evidence="6 7">
    <name type="scientific">Alkalisalibacterium limincola</name>
    <dbReference type="NCBI Taxonomy" id="2699169"/>
    <lineage>
        <taxon>Bacteria</taxon>
        <taxon>Pseudomonadati</taxon>
        <taxon>Pseudomonadota</taxon>
        <taxon>Gammaproteobacteria</taxon>
        <taxon>Lysobacterales</taxon>
        <taxon>Lysobacteraceae</taxon>
        <taxon>Alkalisalibacterium</taxon>
    </lineage>
</organism>
<dbReference type="Pfam" id="PF00126">
    <property type="entry name" value="HTH_1"/>
    <property type="match status" value="1"/>
</dbReference>
<keyword evidence="7" id="KW-1185">Reference proteome</keyword>
<dbReference type="EMBL" id="VRTS01000007">
    <property type="protein sequence ID" value="TXK60983.1"/>
    <property type="molecule type" value="Genomic_DNA"/>
</dbReference>
<dbReference type="InterPro" id="IPR000847">
    <property type="entry name" value="LysR_HTH_N"/>
</dbReference>
<dbReference type="GO" id="GO:0003677">
    <property type="term" value="F:DNA binding"/>
    <property type="evidence" value="ECO:0007669"/>
    <property type="project" value="UniProtKB-KW"/>
</dbReference>
<dbReference type="Pfam" id="PF03466">
    <property type="entry name" value="LysR_substrate"/>
    <property type="match status" value="1"/>
</dbReference>
<sequence>MTLTEFRCLVAIVDAGLNISAAAAAMHASQPSLSRHLKQIELTLGFQIFTRHGRQLIGITPAGERVIESARRIVGEVEGLRSYAANQRGDISGDLHITAPETYARHVLPAVLAKLVERYPDLSVRLHPVGEGEPIRSVDKNSADLVLLSTAGDHVPEGVAVPLFRWRRVVLVPIGHELANHRDGVDLATMAKWPLVTYESSRRPHSTLCEVMEAQGLEPHFSCSAQDAGLIKAYVRAGLGVGLVAELAVTQGDHENFVVLPADPAIPDCTAWAILPEGRVLRDPAVELIRLLAPQLDAIDIRRASEGMQPEAWDTPETYDID</sequence>
<dbReference type="GO" id="GO:0003700">
    <property type="term" value="F:DNA-binding transcription factor activity"/>
    <property type="evidence" value="ECO:0007669"/>
    <property type="project" value="InterPro"/>
</dbReference>
<accession>A0A5C8KJR1</accession>
<comment type="similarity">
    <text evidence="1">Belongs to the LysR transcriptional regulatory family.</text>
</comment>
<dbReference type="InterPro" id="IPR005119">
    <property type="entry name" value="LysR_subst-bd"/>
</dbReference>
<keyword evidence="2" id="KW-0805">Transcription regulation</keyword>
<dbReference type="Gene3D" id="1.10.10.10">
    <property type="entry name" value="Winged helix-like DNA-binding domain superfamily/Winged helix DNA-binding domain"/>
    <property type="match status" value="1"/>
</dbReference>
<dbReference type="PROSITE" id="PS50931">
    <property type="entry name" value="HTH_LYSR"/>
    <property type="match status" value="1"/>
</dbReference>
<dbReference type="PANTHER" id="PTHR30346">
    <property type="entry name" value="TRANSCRIPTIONAL DUAL REGULATOR HCAR-RELATED"/>
    <property type="match status" value="1"/>
</dbReference>
<keyword evidence="4" id="KW-0804">Transcription</keyword>
<dbReference type="SUPFAM" id="SSF46785">
    <property type="entry name" value="Winged helix' DNA-binding domain"/>
    <property type="match status" value="1"/>
</dbReference>
<dbReference type="InterPro" id="IPR036388">
    <property type="entry name" value="WH-like_DNA-bd_sf"/>
</dbReference>
<dbReference type="PANTHER" id="PTHR30346:SF28">
    <property type="entry name" value="HTH-TYPE TRANSCRIPTIONAL REGULATOR CYNR"/>
    <property type="match status" value="1"/>
</dbReference>
<comment type="caution">
    <text evidence="6">The sequence shown here is derived from an EMBL/GenBank/DDBJ whole genome shotgun (WGS) entry which is preliminary data.</text>
</comment>
<evidence type="ECO:0000256" key="4">
    <source>
        <dbReference type="ARBA" id="ARBA00023163"/>
    </source>
</evidence>
<name>A0A5C8KJR1_9GAMM</name>
<reference evidence="6 7" key="1">
    <citation type="submission" date="2019-08" db="EMBL/GenBank/DDBJ databases">
        <authorList>
            <person name="Karlyshev A.V."/>
        </authorList>
    </citation>
    <scope>NUCLEOTIDE SEQUENCE [LARGE SCALE GENOMIC DNA]</scope>
    <source>
        <strain evidence="6 7">Alg18-2.2</strain>
    </source>
</reference>
<evidence type="ECO:0000313" key="7">
    <source>
        <dbReference type="Proteomes" id="UP000321248"/>
    </source>
</evidence>
<feature type="domain" description="HTH lysR-type" evidence="5">
    <location>
        <begin position="1"/>
        <end position="59"/>
    </location>
</feature>
<keyword evidence="3" id="KW-0238">DNA-binding</keyword>
<dbReference type="AlphaFoldDB" id="A0A5C8KJR1"/>
<evidence type="ECO:0000313" key="6">
    <source>
        <dbReference type="EMBL" id="TXK60983.1"/>
    </source>
</evidence>
<dbReference type="GO" id="GO:0032993">
    <property type="term" value="C:protein-DNA complex"/>
    <property type="evidence" value="ECO:0007669"/>
    <property type="project" value="TreeGrafter"/>
</dbReference>
<evidence type="ECO:0000259" key="5">
    <source>
        <dbReference type="PROSITE" id="PS50931"/>
    </source>
</evidence>
<dbReference type="PRINTS" id="PR00039">
    <property type="entry name" value="HTHLYSR"/>
</dbReference>
<dbReference type="RefSeq" id="WP_147892026.1">
    <property type="nucleotide sequence ID" value="NZ_VRTS01000007.1"/>
</dbReference>
<dbReference type="Gene3D" id="3.40.190.10">
    <property type="entry name" value="Periplasmic binding protein-like II"/>
    <property type="match status" value="2"/>
</dbReference>
<protein>
    <submittedName>
        <fullName evidence="6">LysR family transcriptional regulator</fullName>
    </submittedName>
</protein>
<dbReference type="InterPro" id="IPR036390">
    <property type="entry name" value="WH_DNA-bd_sf"/>
</dbReference>
<dbReference type="OrthoDB" id="5297026at2"/>
<proteinExistence type="inferred from homology"/>
<dbReference type="SUPFAM" id="SSF53850">
    <property type="entry name" value="Periplasmic binding protein-like II"/>
    <property type="match status" value="1"/>
</dbReference>